<evidence type="ECO:0000256" key="1">
    <source>
        <dbReference type="SAM" id="MobiDB-lite"/>
    </source>
</evidence>
<keyword evidence="3" id="KW-1185">Reference proteome</keyword>
<proteinExistence type="predicted"/>
<protein>
    <submittedName>
        <fullName evidence="2">Uncharacterized protein</fullName>
    </submittedName>
</protein>
<feature type="region of interest" description="Disordered" evidence="1">
    <location>
        <begin position="112"/>
        <end position="132"/>
    </location>
</feature>
<dbReference type="EMBL" id="MU153321">
    <property type="protein sequence ID" value="KAF9439825.1"/>
    <property type="molecule type" value="Genomic_DNA"/>
</dbReference>
<reference evidence="2" key="1">
    <citation type="submission" date="2020-11" db="EMBL/GenBank/DDBJ databases">
        <authorList>
            <consortium name="DOE Joint Genome Institute"/>
            <person name="Ahrendt S."/>
            <person name="Riley R."/>
            <person name="Andreopoulos W."/>
            <person name="Labutti K."/>
            <person name="Pangilinan J."/>
            <person name="Ruiz-Duenas F.J."/>
            <person name="Barrasa J.M."/>
            <person name="Sanchez-Garcia M."/>
            <person name="Camarero S."/>
            <person name="Miyauchi S."/>
            <person name="Serrano A."/>
            <person name="Linde D."/>
            <person name="Babiker R."/>
            <person name="Drula E."/>
            <person name="Ayuso-Fernandez I."/>
            <person name="Pacheco R."/>
            <person name="Padilla G."/>
            <person name="Ferreira P."/>
            <person name="Barriuso J."/>
            <person name="Kellner H."/>
            <person name="Castanera R."/>
            <person name="Alfaro M."/>
            <person name="Ramirez L."/>
            <person name="Pisabarro A.G."/>
            <person name="Kuo A."/>
            <person name="Tritt A."/>
            <person name="Lipzen A."/>
            <person name="He G."/>
            <person name="Yan M."/>
            <person name="Ng V."/>
            <person name="Cullen D."/>
            <person name="Martin F."/>
            <person name="Rosso M.-N."/>
            <person name="Henrissat B."/>
            <person name="Hibbett D."/>
            <person name="Martinez A.T."/>
            <person name="Grigoriev I.V."/>
        </authorList>
    </citation>
    <scope>NUCLEOTIDE SEQUENCE</scope>
    <source>
        <strain evidence="2">MF-IS2</strain>
    </source>
</reference>
<feature type="non-terminal residue" evidence="2">
    <location>
        <position position="225"/>
    </location>
</feature>
<feature type="compositionally biased region" description="Basic residues" evidence="1">
    <location>
        <begin position="1"/>
        <end position="15"/>
    </location>
</feature>
<feature type="region of interest" description="Disordered" evidence="1">
    <location>
        <begin position="1"/>
        <end position="39"/>
    </location>
</feature>
<name>A0A9P6BVX1_9AGAR</name>
<organism evidence="2 3">
    <name type="scientific">Macrolepiota fuliginosa MF-IS2</name>
    <dbReference type="NCBI Taxonomy" id="1400762"/>
    <lineage>
        <taxon>Eukaryota</taxon>
        <taxon>Fungi</taxon>
        <taxon>Dikarya</taxon>
        <taxon>Basidiomycota</taxon>
        <taxon>Agaricomycotina</taxon>
        <taxon>Agaricomycetes</taxon>
        <taxon>Agaricomycetidae</taxon>
        <taxon>Agaricales</taxon>
        <taxon>Agaricineae</taxon>
        <taxon>Agaricaceae</taxon>
        <taxon>Macrolepiota</taxon>
    </lineage>
</organism>
<dbReference type="AlphaFoldDB" id="A0A9P6BVX1"/>
<evidence type="ECO:0000313" key="2">
    <source>
        <dbReference type="EMBL" id="KAF9439825.1"/>
    </source>
</evidence>
<accession>A0A9P6BVX1</accession>
<comment type="caution">
    <text evidence="2">The sequence shown here is derived from an EMBL/GenBank/DDBJ whole genome shotgun (WGS) entry which is preliminary data.</text>
</comment>
<evidence type="ECO:0000313" key="3">
    <source>
        <dbReference type="Proteomes" id="UP000807342"/>
    </source>
</evidence>
<dbReference type="Proteomes" id="UP000807342">
    <property type="component" value="Unassembled WGS sequence"/>
</dbReference>
<gene>
    <name evidence="2" type="ORF">P691DRAFT_784673</name>
</gene>
<sequence length="225" mass="25469">MLSEKKQKKNNRKAQKSNGENRARSFSDTSSASLEKLIHEQHPLPLQSLSVNQLADSQSWAELDIKNPAQSSETVSVTTGDHMAGGFMFMDGEIDSGWDDDPLTMEFHGVDPKFINENDDEGGDPPNGKASLTQAPIKQFHFPPTIDEAHKAYQTIGFKDSDLDWITQEQFEQMKHLCYTFWIMQKEEPNVLKWMNASLSTAAYYGKGTYLAQNLCSWVHSYIQD</sequence>